<proteinExistence type="predicted"/>
<dbReference type="EMBL" id="MU003533">
    <property type="protein sequence ID" value="KAF2464824.1"/>
    <property type="molecule type" value="Genomic_DNA"/>
</dbReference>
<organism evidence="1 2">
    <name type="scientific">Lindgomyces ingoldianus</name>
    <dbReference type="NCBI Taxonomy" id="673940"/>
    <lineage>
        <taxon>Eukaryota</taxon>
        <taxon>Fungi</taxon>
        <taxon>Dikarya</taxon>
        <taxon>Ascomycota</taxon>
        <taxon>Pezizomycotina</taxon>
        <taxon>Dothideomycetes</taxon>
        <taxon>Pleosporomycetidae</taxon>
        <taxon>Pleosporales</taxon>
        <taxon>Lindgomycetaceae</taxon>
        <taxon>Lindgomyces</taxon>
    </lineage>
</organism>
<accession>A0ACB6QCW9</accession>
<evidence type="ECO:0000313" key="2">
    <source>
        <dbReference type="Proteomes" id="UP000799755"/>
    </source>
</evidence>
<protein>
    <submittedName>
        <fullName evidence="1">NAD(P)-binding protein</fullName>
    </submittedName>
</protein>
<gene>
    <name evidence="1" type="ORF">BDR25DRAFT_380255</name>
</gene>
<name>A0ACB6QCW9_9PLEO</name>
<sequence length="290" mass="30711">VLIKLTAAALNFRDFLITTRSPAYPGDHKANFTRGADGAGIISTTGPLSSWAGKEGTHVVLQPAAWLSGDVRNMGSDQMFGGTDVDGTLQSWMVVDDARAIAAPKGWKGIEIAGLVTAGSTAWGAIRGGLDERLYGVVLTQGTGCVSCAAIQIATALRANIIPTSSSDSKLKIAKSISAAHLINYRTTPDWDQEVHRITKGKGVDHVIEVGGAQTMMKSLNSTQPGGLASVISILTESEPLLAEFLPSVLFGAKVVKGCCWLSRDTSAEFIRFEETNNIKPVIAKVLRFN</sequence>
<comment type="caution">
    <text evidence="1">The sequence shown here is derived from an EMBL/GenBank/DDBJ whole genome shotgun (WGS) entry which is preliminary data.</text>
</comment>
<dbReference type="Proteomes" id="UP000799755">
    <property type="component" value="Unassembled WGS sequence"/>
</dbReference>
<keyword evidence="2" id="KW-1185">Reference proteome</keyword>
<evidence type="ECO:0000313" key="1">
    <source>
        <dbReference type="EMBL" id="KAF2464824.1"/>
    </source>
</evidence>
<feature type="non-terminal residue" evidence="1">
    <location>
        <position position="1"/>
    </location>
</feature>
<reference evidence="1" key="1">
    <citation type="journal article" date="2020" name="Stud. Mycol.">
        <title>101 Dothideomycetes genomes: a test case for predicting lifestyles and emergence of pathogens.</title>
        <authorList>
            <person name="Haridas S."/>
            <person name="Albert R."/>
            <person name="Binder M."/>
            <person name="Bloem J."/>
            <person name="Labutti K."/>
            <person name="Salamov A."/>
            <person name="Andreopoulos B."/>
            <person name="Baker S."/>
            <person name="Barry K."/>
            <person name="Bills G."/>
            <person name="Bluhm B."/>
            <person name="Cannon C."/>
            <person name="Castanera R."/>
            <person name="Culley D."/>
            <person name="Daum C."/>
            <person name="Ezra D."/>
            <person name="Gonzalez J."/>
            <person name="Henrissat B."/>
            <person name="Kuo A."/>
            <person name="Liang C."/>
            <person name="Lipzen A."/>
            <person name="Lutzoni F."/>
            <person name="Magnuson J."/>
            <person name="Mondo S."/>
            <person name="Nolan M."/>
            <person name="Ohm R."/>
            <person name="Pangilinan J."/>
            <person name="Park H.-J."/>
            <person name="Ramirez L."/>
            <person name="Alfaro M."/>
            <person name="Sun H."/>
            <person name="Tritt A."/>
            <person name="Yoshinaga Y."/>
            <person name="Zwiers L.-H."/>
            <person name="Turgeon B."/>
            <person name="Goodwin S."/>
            <person name="Spatafora J."/>
            <person name="Crous P."/>
            <person name="Grigoriev I."/>
        </authorList>
    </citation>
    <scope>NUCLEOTIDE SEQUENCE</scope>
    <source>
        <strain evidence="1">ATCC 200398</strain>
    </source>
</reference>